<reference evidence="5" key="1">
    <citation type="submission" date="2018-05" db="EMBL/GenBank/DDBJ databases">
        <authorList>
            <person name="Lanie J.A."/>
            <person name="Ng W.-L."/>
            <person name="Kazmierczak K.M."/>
            <person name="Andrzejewski T.M."/>
            <person name="Davidsen T.M."/>
            <person name="Wayne K.J."/>
            <person name="Tettelin H."/>
            <person name="Glass J.I."/>
            <person name="Rusch D."/>
            <person name="Podicherti R."/>
            <person name="Tsui H.-C.T."/>
            <person name="Winkler M.E."/>
        </authorList>
    </citation>
    <scope>NUCLEOTIDE SEQUENCE</scope>
</reference>
<dbReference type="Pfam" id="PF04127">
    <property type="entry name" value="DFP"/>
    <property type="match status" value="1"/>
</dbReference>
<dbReference type="Gene3D" id="3.40.50.10300">
    <property type="entry name" value="CoaB-like"/>
    <property type="match status" value="1"/>
</dbReference>
<feature type="domain" description="Flavoprotein" evidence="3">
    <location>
        <begin position="7"/>
        <end position="176"/>
    </location>
</feature>
<dbReference type="SUPFAM" id="SSF52507">
    <property type="entry name" value="Homo-oligomeric flavin-containing Cys decarboxylases, HFCD"/>
    <property type="match status" value="1"/>
</dbReference>
<dbReference type="Gene3D" id="3.40.50.1950">
    <property type="entry name" value="Flavin prenyltransferase-like"/>
    <property type="match status" value="1"/>
</dbReference>
<evidence type="ECO:0000256" key="1">
    <source>
        <dbReference type="ARBA" id="ARBA00022793"/>
    </source>
</evidence>
<dbReference type="SUPFAM" id="SSF102645">
    <property type="entry name" value="CoaB-like"/>
    <property type="match status" value="1"/>
</dbReference>
<dbReference type="InterPro" id="IPR036551">
    <property type="entry name" value="Flavin_trans-like"/>
</dbReference>
<accession>A0A381XAN8</accession>
<dbReference type="GO" id="GO:0010181">
    <property type="term" value="F:FMN binding"/>
    <property type="evidence" value="ECO:0007669"/>
    <property type="project" value="InterPro"/>
</dbReference>
<dbReference type="GO" id="GO:0015941">
    <property type="term" value="P:pantothenate catabolic process"/>
    <property type="evidence" value="ECO:0007669"/>
    <property type="project" value="InterPro"/>
</dbReference>
<dbReference type="PANTHER" id="PTHR14359">
    <property type="entry name" value="HOMO-OLIGOMERIC FLAVIN CONTAINING CYS DECARBOXYLASE FAMILY"/>
    <property type="match status" value="1"/>
</dbReference>
<dbReference type="HAMAP" id="MF_02225">
    <property type="entry name" value="CoaBC"/>
    <property type="match status" value="1"/>
</dbReference>
<proteinExistence type="inferred from homology"/>
<feature type="domain" description="DNA/pantothenate metabolism flavoprotein C-terminal" evidence="4">
    <location>
        <begin position="186"/>
        <end position="392"/>
    </location>
</feature>
<gene>
    <name evidence="5" type="ORF">METZ01_LOCUS114689</name>
</gene>
<dbReference type="GO" id="GO:0004633">
    <property type="term" value="F:phosphopantothenoylcysteine decarboxylase activity"/>
    <property type="evidence" value="ECO:0007669"/>
    <property type="project" value="InterPro"/>
</dbReference>
<organism evidence="5">
    <name type="scientific">marine metagenome</name>
    <dbReference type="NCBI Taxonomy" id="408172"/>
    <lineage>
        <taxon>unclassified sequences</taxon>
        <taxon>metagenomes</taxon>
        <taxon>ecological metagenomes</taxon>
    </lineage>
</organism>
<sequence>MHKLIGKRIVLGVTGGISAYKAAFLVRLLRKNGANVRVVMTQSATKFVTPLTFQALSAKPVHTELLDLNTETAMGHIELAKWADLILIAPASANFIARYANGFAEDLLSTLCLATDSPVIIAPAMNQQMWRNQATQENLERINARGITVVGPTAGVQACGDDGPGRMLEPEEIVVHTANIFQTNILTGSRLLVTAGPTREAIDPVRFLSNRSSGRMGYAVATAAAEAGADVTLISGPVDLAAIGIEKVIHVTSAEEMQESVMQRINNIDIFISAAAVADYRVQKISEQKIKKLDDTYELIMQKNPDILAEVSALYDAPFTVGFAAETENLELNAQTKLHLKNLDMIAANQVDKKLGIDCDENALTIFWKTGREKLPLAPKNKLARSLIKLIALQYNEKNSNKTH</sequence>
<dbReference type="InterPro" id="IPR007085">
    <property type="entry name" value="DNA/pantothenate-metab_flavo_C"/>
</dbReference>
<dbReference type="EMBL" id="UINC01014507">
    <property type="protein sequence ID" value="SVA61835.1"/>
    <property type="molecule type" value="Genomic_DNA"/>
</dbReference>
<keyword evidence="2" id="KW-0456">Lyase</keyword>
<keyword evidence="1" id="KW-0210">Decarboxylase</keyword>
<evidence type="ECO:0000259" key="3">
    <source>
        <dbReference type="Pfam" id="PF02441"/>
    </source>
</evidence>
<dbReference type="InterPro" id="IPR005252">
    <property type="entry name" value="CoaBC"/>
</dbReference>
<dbReference type="NCBIfam" id="TIGR00521">
    <property type="entry name" value="coaBC_dfp"/>
    <property type="match status" value="1"/>
</dbReference>
<dbReference type="GO" id="GO:0071513">
    <property type="term" value="C:phosphopantothenoylcysteine decarboxylase complex"/>
    <property type="evidence" value="ECO:0007669"/>
    <property type="project" value="TreeGrafter"/>
</dbReference>
<name>A0A381XAN8_9ZZZZ</name>
<dbReference type="InterPro" id="IPR003382">
    <property type="entry name" value="Flavoprotein"/>
</dbReference>
<evidence type="ECO:0008006" key="6">
    <source>
        <dbReference type="Google" id="ProtNLM"/>
    </source>
</evidence>
<evidence type="ECO:0000259" key="4">
    <source>
        <dbReference type="Pfam" id="PF04127"/>
    </source>
</evidence>
<evidence type="ECO:0000256" key="2">
    <source>
        <dbReference type="ARBA" id="ARBA00023239"/>
    </source>
</evidence>
<dbReference type="AlphaFoldDB" id="A0A381XAN8"/>
<evidence type="ECO:0000313" key="5">
    <source>
        <dbReference type="EMBL" id="SVA61835.1"/>
    </source>
</evidence>
<dbReference type="PANTHER" id="PTHR14359:SF6">
    <property type="entry name" value="PHOSPHOPANTOTHENOYLCYSTEINE DECARBOXYLASE"/>
    <property type="match status" value="1"/>
</dbReference>
<dbReference type="Pfam" id="PF02441">
    <property type="entry name" value="Flavoprotein"/>
    <property type="match status" value="1"/>
</dbReference>
<dbReference type="GO" id="GO:0004632">
    <property type="term" value="F:phosphopantothenate--cysteine ligase activity"/>
    <property type="evidence" value="ECO:0007669"/>
    <property type="project" value="InterPro"/>
</dbReference>
<dbReference type="InterPro" id="IPR035929">
    <property type="entry name" value="CoaB-like_sf"/>
</dbReference>
<protein>
    <recommendedName>
        <fullName evidence="6">Flavoprotein domain-containing protein</fullName>
    </recommendedName>
</protein>
<dbReference type="GO" id="GO:0015937">
    <property type="term" value="P:coenzyme A biosynthetic process"/>
    <property type="evidence" value="ECO:0007669"/>
    <property type="project" value="InterPro"/>
</dbReference>